<feature type="region of interest" description="Disordered" evidence="1">
    <location>
        <begin position="63"/>
        <end position="154"/>
    </location>
</feature>
<feature type="compositionally biased region" description="Low complexity" evidence="1">
    <location>
        <begin position="122"/>
        <end position="142"/>
    </location>
</feature>
<dbReference type="AlphaFoldDB" id="A0A165K6A4"/>
<gene>
    <name evidence="2" type="ORF">CALCODRAFT_11</name>
</gene>
<dbReference type="InParanoid" id="A0A165K6A4"/>
<keyword evidence="3" id="KW-1185">Reference proteome</keyword>
<dbReference type="Proteomes" id="UP000076842">
    <property type="component" value="Unassembled WGS sequence"/>
</dbReference>
<name>A0A165K6A4_9BASI</name>
<feature type="compositionally biased region" description="Basic residues" evidence="1">
    <location>
        <begin position="71"/>
        <end position="81"/>
    </location>
</feature>
<evidence type="ECO:0000256" key="1">
    <source>
        <dbReference type="SAM" id="MobiDB-lite"/>
    </source>
</evidence>
<evidence type="ECO:0000313" key="2">
    <source>
        <dbReference type="EMBL" id="KZT62741.1"/>
    </source>
</evidence>
<evidence type="ECO:0000313" key="3">
    <source>
        <dbReference type="Proteomes" id="UP000076842"/>
    </source>
</evidence>
<sequence length="154" mass="17584">MHNHIFRHLLTTTNRPTADPFTRAELLRRRNADFPSACDGTCPRVGPRVRKLYSPDWARRSLSVSSAVGRRQPRQRRRRRSLGAGYYTATTTSSVGHTRHDRRYLTIPLTPPTQTFPRQHRPTPLSSPSTSTPTPNHPSHTPTPIPQHRQTPRS</sequence>
<proteinExistence type="predicted"/>
<protein>
    <submittedName>
        <fullName evidence="2">Uncharacterized protein</fullName>
    </submittedName>
</protein>
<organism evidence="2 3">
    <name type="scientific">Calocera cornea HHB12733</name>
    <dbReference type="NCBI Taxonomy" id="1353952"/>
    <lineage>
        <taxon>Eukaryota</taxon>
        <taxon>Fungi</taxon>
        <taxon>Dikarya</taxon>
        <taxon>Basidiomycota</taxon>
        <taxon>Agaricomycotina</taxon>
        <taxon>Dacrymycetes</taxon>
        <taxon>Dacrymycetales</taxon>
        <taxon>Dacrymycetaceae</taxon>
        <taxon>Calocera</taxon>
    </lineage>
</organism>
<accession>A0A165K6A4</accession>
<reference evidence="2 3" key="1">
    <citation type="journal article" date="2016" name="Mol. Biol. Evol.">
        <title>Comparative Genomics of Early-Diverging Mushroom-Forming Fungi Provides Insights into the Origins of Lignocellulose Decay Capabilities.</title>
        <authorList>
            <person name="Nagy L.G."/>
            <person name="Riley R."/>
            <person name="Tritt A."/>
            <person name="Adam C."/>
            <person name="Daum C."/>
            <person name="Floudas D."/>
            <person name="Sun H."/>
            <person name="Yadav J.S."/>
            <person name="Pangilinan J."/>
            <person name="Larsson K.H."/>
            <person name="Matsuura K."/>
            <person name="Barry K."/>
            <person name="Labutti K."/>
            <person name="Kuo R."/>
            <person name="Ohm R.A."/>
            <person name="Bhattacharya S.S."/>
            <person name="Shirouzu T."/>
            <person name="Yoshinaga Y."/>
            <person name="Martin F.M."/>
            <person name="Grigoriev I.V."/>
            <person name="Hibbett D.S."/>
        </authorList>
    </citation>
    <scope>NUCLEOTIDE SEQUENCE [LARGE SCALE GENOMIC DNA]</scope>
    <source>
        <strain evidence="2 3">HHB12733</strain>
    </source>
</reference>
<dbReference type="EMBL" id="KV423914">
    <property type="protein sequence ID" value="KZT62741.1"/>
    <property type="molecule type" value="Genomic_DNA"/>
</dbReference>